<accession>A0A1G8LZT2</accession>
<name>A0A1G8LZT2_9FLAO</name>
<dbReference type="Proteomes" id="UP000198869">
    <property type="component" value="Unassembled WGS sequence"/>
</dbReference>
<dbReference type="STRING" id="311334.SAMN05421846_110121"/>
<proteinExistence type="predicted"/>
<dbReference type="AlphaFoldDB" id="A0A1G8LZT2"/>
<reference evidence="2" key="1">
    <citation type="submission" date="2016-10" db="EMBL/GenBank/DDBJ databases">
        <authorList>
            <person name="Varghese N."/>
            <person name="Submissions S."/>
        </authorList>
    </citation>
    <scope>NUCLEOTIDE SEQUENCE [LARGE SCALE GENOMIC DNA]</scope>
    <source>
        <strain evidence="2">DSM 17071</strain>
    </source>
</reference>
<protein>
    <submittedName>
        <fullName evidence="1">Uncharacterized protein</fullName>
    </submittedName>
</protein>
<dbReference type="OrthoDB" id="799034at2"/>
<keyword evidence="2" id="KW-1185">Reference proteome</keyword>
<dbReference type="EMBL" id="FNDW01000010">
    <property type="protein sequence ID" value="SDI61133.1"/>
    <property type="molecule type" value="Genomic_DNA"/>
</dbReference>
<dbReference type="RefSeq" id="WP_089860025.1">
    <property type="nucleotide sequence ID" value="NZ_FNDW01000010.1"/>
</dbReference>
<evidence type="ECO:0000313" key="1">
    <source>
        <dbReference type="EMBL" id="SDI61133.1"/>
    </source>
</evidence>
<gene>
    <name evidence="1" type="ORF">SAMN05421846_110121</name>
</gene>
<sequence>MDITNTAKEIFINDDSLISTSIEEIKFNKDEHGETQIQITISGFSKKSKFSKIGLLFNNIVEFNFYYNSDYIFYNIEAYKLIYFDNQIYLSLDPDESTDDKSENDSDFILAKRLELLL</sequence>
<evidence type="ECO:0000313" key="2">
    <source>
        <dbReference type="Proteomes" id="UP000198869"/>
    </source>
</evidence>
<organism evidence="1 2">
    <name type="scientific">Chryseobacterium taeanense</name>
    <dbReference type="NCBI Taxonomy" id="311334"/>
    <lineage>
        <taxon>Bacteria</taxon>
        <taxon>Pseudomonadati</taxon>
        <taxon>Bacteroidota</taxon>
        <taxon>Flavobacteriia</taxon>
        <taxon>Flavobacteriales</taxon>
        <taxon>Weeksellaceae</taxon>
        <taxon>Chryseobacterium group</taxon>
        <taxon>Chryseobacterium</taxon>
    </lineage>
</organism>